<feature type="signal peptide" evidence="2">
    <location>
        <begin position="1"/>
        <end position="23"/>
    </location>
</feature>
<dbReference type="PRINTS" id="PR00837">
    <property type="entry name" value="V5TPXLIKE"/>
</dbReference>
<dbReference type="PRINTS" id="PR00838">
    <property type="entry name" value="V5ALLERGEN"/>
</dbReference>
<accession>A0A7Y4NX29</accession>
<dbReference type="InterPro" id="IPR018244">
    <property type="entry name" value="Allrgn_V5/Tpx1_CS"/>
</dbReference>
<gene>
    <name evidence="4" type="ORF">HMI49_37985</name>
</gene>
<dbReference type="Proteomes" id="UP000563426">
    <property type="component" value="Unassembled WGS sequence"/>
</dbReference>
<dbReference type="SMART" id="SM00198">
    <property type="entry name" value="SCP"/>
    <property type="match status" value="1"/>
</dbReference>
<dbReference type="PANTHER" id="PTHR10334">
    <property type="entry name" value="CYSTEINE-RICH SECRETORY PROTEIN-RELATED"/>
    <property type="match status" value="1"/>
</dbReference>
<evidence type="ECO:0000259" key="3">
    <source>
        <dbReference type="SMART" id="SM00198"/>
    </source>
</evidence>
<feature type="domain" description="SCP" evidence="3">
    <location>
        <begin position="60"/>
        <end position="203"/>
    </location>
</feature>
<dbReference type="InterPro" id="IPR014044">
    <property type="entry name" value="CAP_dom"/>
</dbReference>
<evidence type="ECO:0000256" key="1">
    <source>
        <dbReference type="SAM" id="MobiDB-lite"/>
    </source>
</evidence>
<evidence type="ECO:0000313" key="5">
    <source>
        <dbReference type="Proteomes" id="UP000563426"/>
    </source>
</evidence>
<protein>
    <recommendedName>
        <fullName evidence="3">SCP domain-containing protein</fullName>
    </recommendedName>
</protein>
<dbReference type="GO" id="GO:0005576">
    <property type="term" value="C:extracellular region"/>
    <property type="evidence" value="ECO:0007669"/>
    <property type="project" value="InterPro"/>
</dbReference>
<dbReference type="FunFam" id="3.40.33.10:FF:000004">
    <property type="entry name" value="CAP, cysteine-rich secretory protein, antigen 5"/>
    <property type="match status" value="1"/>
</dbReference>
<dbReference type="PROSITE" id="PS51257">
    <property type="entry name" value="PROKAR_LIPOPROTEIN"/>
    <property type="match status" value="1"/>
</dbReference>
<comment type="caution">
    <text evidence="4">The sequence shown here is derived from an EMBL/GenBank/DDBJ whole genome shotgun (WGS) entry which is preliminary data.</text>
</comment>
<proteinExistence type="predicted"/>
<dbReference type="PROSITE" id="PS01009">
    <property type="entry name" value="CRISP_1"/>
    <property type="match status" value="1"/>
</dbReference>
<dbReference type="InterPro" id="IPR001283">
    <property type="entry name" value="CRISP-related"/>
</dbReference>
<feature type="chain" id="PRO_5030950175" description="SCP domain-containing protein" evidence="2">
    <location>
        <begin position="24"/>
        <end position="207"/>
    </location>
</feature>
<evidence type="ECO:0000256" key="2">
    <source>
        <dbReference type="SAM" id="SignalP"/>
    </source>
</evidence>
<organism evidence="4 5">
    <name type="scientific">Corallococcus exercitus</name>
    <dbReference type="NCBI Taxonomy" id="2316736"/>
    <lineage>
        <taxon>Bacteria</taxon>
        <taxon>Pseudomonadati</taxon>
        <taxon>Myxococcota</taxon>
        <taxon>Myxococcia</taxon>
        <taxon>Myxococcales</taxon>
        <taxon>Cystobacterineae</taxon>
        <taxon>Myxococcaceae</taxon>
        <taxon>Corallococcus</taxon>
    </lineage>
</organism>
<dbReference type="SUPFAM" id="SSF55797">
    <property type="entry name" value="PR-1-like"/>
    <property type="match status" value="1"/>
</dbReference>
<feature type="compositionally biased region" description="Gly residues" evidence="1">
    <location>
        <begin position="39"/>
        <end position="51"/>
    </location>
</feature>
<reference evidence="4 5" key="1">
    <citation type="submission" date="2020-05" db="EMBL/GenBank/DDBJ databases">
        <authorList>
            <person name="Whitworth D."/>
        </authorList>
    </citation>
    <scope>NUCLEOTIDE SEQUENCE [LARGE SCALE GENOMIC DNA]</scope>
    <source>
        <strain evidence="4 5">AB043B</strain>
    </source>
</reference>
<dbReference type="RefSeq" id="WP_171438429.1">
    <property type="nucleotide sequence ID" value="NZ_JABFJV010000396.1"/>
</dbReference>
<dbReference type="InterPro" id="IPR035940">
    <property type="entry name" value="CAP_sf"/>
</dbReference>
<dbReference type="EMBL" id="JABFJV010000396">
    <property type="protein sequence ID" value="NOK38993.1"/>
    <property type="molecule type" value="Genomic_DNA"/>
</dbReference>
<feature type="region of interest" description="Disordered" evidence="1">
    <location>
        <begin position="32"/>
        <end position="54"/>
    </location>
</feature>
<keyword evidence="2" id="KW-0732">Signal</keyword>
<keyword evidence="5" id="KW-1185">Reference proteome</keyword>
<dbReference type="Pfam" id="PF00188">
    <property type="entry name" value="CAP"/>
    <property type="match status" value="1"/>
</dbReference>
<dbReference type="InterPro" id="IPR002413">
    <property type="entry name" value="V5_allergen-like"/>
</dbReference>
<dbReference type="AlphaFoldDB" id="A0A7Y4NX29"/>
<evidence type="ECO:0000313" key="4">
    <source>
        <dbReference type="EMBL" id="NOK38993.1"/>
    </source>
</evidence>
<sequence length="207" mass="22273">MRRPSRFRPLSAVGLLTPFLLLACIPDGDPDDSTADAGLDGGPQDDGGTGTDAGTVELTQFARDMLDAHNAARAAAKPTPSPALEPLTWDPAVAEVAQKWVDQCNYEHNASRGNAGENIAAATPDYLTAKTVVKSWVDEAADYDYSKNTCATGEQCGHYTQVVWRNTRRLGCATKRCTVNSPFGGSAWDFWVCNYAPPGNFVGQRPY</sequence>
<name>A0A7Y4NX29_9BACT</name>
<dbReference type="Gene3D" id="3.40.33.10">
    <property type="entry name" value="CAP"/>
    <property type="match status" value="1"/>
</dbReference>